<accession>A0A6G0YHI5</accession>
<dbReference type="InterPro" id="IPR017850">
    <property type="entry name" value="Alkaline_phosphatase_core_sf"/>
</dbReference>
<keyword evidence="2" id="KW-1185">Reference proteome</keyword>
<dbReference type="FunFam" id="3.40.720.10:FF:000017">
    <property type="entry name" value="Predicted protein"/>
    <property type="match status" value="1"/>
</dbReference>
<evidence type="ECO:0000313" key="2">
    <source>
        <dbReference type="Proteomes" id="UP000478052"/>
    </source>
</evidence>
<dbReference type="Pfam" id="PF02995">
    <property type="entry name" value="DUF229"/>
    <property type="match status" value="1"/>
</dbReference>
<dbReference type="EMBL" id="VUJU01004037">
    <property type="protein sequence ID" value="KAF0755735.1"/>
    <property type="molecule type" value="Genomic_DNA"/>
</dbReference>
<dbReference type="Proteomes" id="UP000478052">
    <property type="component" value="Unassembled WGS sequence"/>
</dbReference>
<dbReference type="GO" id="GO:0005615">
    <property type="term" value="C:extracellular space"/>
    <property type="evidence" value="ECO:0007669"/>
    <property type="project" value="TreeGrafter"/>
</dbReference>
<name>A0A6G0YHI5_APHCR</name>
<dbReference type="CDD" id="cd16021">
    <property type="entry name" value="ALP_like"/>
    <property type="match status" value="1"/>
</dbReference>
<dbReference type="Gene3D" id="3.40.720.10">
    <property type="entry name" value="Alkaline Phosphatase, subunit A"/>
    <property type="match status" value="1"/>
</dbReference>
<dbReference type="AlphaFoldDB" id="A0A6G0YHI5"/>
<dbReference type="InterPro" id="IPR004245">
    <property type="entry name" value="DUF229"/>
</dbReference>
<sequence>MVGKSFLKTIKNHEAISIKIIMTTYKKHKRTHSNQQTIEPYYTIRYLFIFVTTLASVTVYHIHQELVRPKLEHLVVYENLTDRDPRVTCQFPILNPFDASILKYVFVPKPIRCMERSYRLTYIDMDTGLLQFNASGFEESGYSMTSNTLRCYYQEIYRPIDDDFHLEYGPQIPITGFHEPLTDFIYVSCTNLFGITVYSNFHAYARRRPEVRKFKDDMELGVAVIGIDSISRLNFMRQMVNSYNFINKEMNGDVMHGFTKVGENTFPNVIPMLTGRSFITEHNNKFDDWPYVWKDFSKEGAATLYAEDQPEFNMFDYLAKGITLQPTLHYMRTYWLAVEQSMLYKMSSPGCLGPTPKHLIYFDYLKSFLKVYKDSPVFLFSLFNEVSHDFVNTVGVIDLDYMQFLKTSLLEGLFNRTVVFVLGDHGNRMDFIRRTKVGTIEDRMPMVTVIIPEWVNMKYPSWKESLRDNRMRLTSTYDIYATFRHILSTLNNQNKSTDINEYLLNSIEDQNVKNHFSATSTGLSLFEPVPLVRDCNAAGVAQWLCVCHEGQQKRLDPKHPYSIAASNEVIRYFNELLDGLENCAEMKLDFIEHTYLYEAPQKYDDGKVYAKSVQITLKASPGNGYFEATLGIEINNGSQTFEVIGQVFRINKYGHQADCLPRTMLAKMPILKGICYCD</sequence>
<dbReference type="PANTHER" id="PTHR10974:SF1">
    <property type="entry name" value="FI08016P-RELATED"/>
    <property type="match status" value="1"/>
</dbReference>
<protein>
    <submittedName>
        <fullName evidence="1">Uncharacterized protein</fullName>
    </submittedName>
</protein>
<comment type="caution">
    <text evidence="1">The sequence shown here is derived from an EMBL/GenBank/DDBJ whole genome shotgun (WGS) entry which is preliminary data.</text>
</comment>
<dbReference type="PANTHER" id="PTHR10974">
    <property type="entry name" value="FI08016P-RELATED"/>
    <property type="match status" value="1"/>
</dbReference>
<dbReference type="OrthoDB" id="413313at2759"/>
<organism evidence="1 2">
    <name type="scientific">Aphis craccivora</name>
    <name type="common">Cowpea aphid</name>
    <dbReference type="NCBI Taxonomy" id="307492"/>
    <lineage>
        <taxon>Eukaryota</taxon>
        <taxon>Metazoa</taxon>
        <taxon>Ecdysozoa</taxon>
        <taxon>Arthropoda</taxon>
        <taxon>Hexapoda</taxon>
        <taxon>Insecta</taxon>
        <taxon>Pterygota</taxon>
        <taxon>Neoptera</taxon>
        <taxon>Paraneoptera</taxon>
        <taxon>Hemiptera</taxon>
        <taxon>Sternorrhyncha</taxon>
        <taxon>Aphidomorpha</taxon>
        <taxon>Aphidoidea</taxon>
        <taxon>Aphididae</taxon>
        <taxon>Aphidini</taxon>
        <taxon>Aphis</taxon>
        <taxon>Aphis</taxon>
    </lineage>
</organism>
<evidence type="ECO:0000313" key="1">
    <source>
        <dbReference type="EMBL" id="KAF0755735.1"/>
    </source>
</evidence>
<dbReference type="SUPFAM" id="SSF53649">
    <property type="entry name" value="Alkaline phosphatase-like"/>
    <property type="match status" value="1"/>
</dbReference>
<reference evidence="1 2" key="1">
    <citation type="submission" date="2019-08" db="EMBL/GenBank/DDBJ databases">
        <title>Whole genome of Aphis craccivora.</title>
        <authorList>
            <person name="Voronova N.V."/>
            <person name="Shulinski R.S."/>
            <person name="Bandarenka Y.V."/>
            <person name="Zhorov D.G."/>
            <person name="Warner D."/>
        </authorList>
    </citation>
    <scope>NUCLEOTIDE SEQUENCE [LARGE SCALE GENOMIC DNA]</scope>
    <source>
        <strain evidence="1">180601</strain>
        <tissue evidence="1">Whole Body</tissue>
    </source>
</reference>
<gene>
    <name evidence="1" type="ORF">FWK35_00026414</name>
</gene>
<proteinExistence type="predicted"/>